<sequence>MVMKVSTKRIFCYNPLNQKPYMRTANDVATHLKYNGLNDYDAVPLKNPIQFDQCSCELFVCWILMHQVVYGLTPDLSYNFLAQRRFELFYYILTGRLMAPKKNAAGDVFVQIQLPPREG</sequence>
<organism evidence="1 2">
    <name type="scientific">Phytophthora fragariaefolia</name>
    <dbReference type="NCBI Taxonomy" id="1490495"/>
    <lineage>
        <taxon>Eukaryota</taxon>
        <taxon>Sar</taxon>
        <taxon>Stramenopiles</taxon>
        <taxon>Oomycota</taxon>
        <taxon>Peronosporomycetes</taxon>
        <taxon>Peronosporales</taxon>
        <taxon>Peronosporaceae</taxon>
        <taxon>Phytophthora</taxon>
    </lineage>
</organism>
<dbReference type="OrthoDB" id="127943at2759"/>
<dbReference type="AlphaFoldDB" id="A0A9W6XRT4"/>
<dbReference type="Proteomes" id="UP001165121">
    <property type="component" value="Unassembled WGS sequence"/>
</dbReference>
<protein>
    <submittedName>
        <fullName evidence="1">Unnamed protein product</fullName>
    </submittedName>
</protein>
<gene>
    <name evidence="1" type="ORF">Pfra01_001547700</name>
</gene>
<reference evidence="1" key="1">
    <citation type="submission" date="2023-04" db="EMBL/GenBank/DDBJ databases">
        <title>Phytophthora fragariaefolia NBRC 109709.</title>
        <authorList>
            <person name="Ichikawa N."/>
            <person name="Sato H."/>
            <person name="Tonouchi N."/>
        </authorList>
    </citation>
    <scope>NUCLEOTIDE SEQUENCE</scope>
    <source>
        <strain evidence="1">NBRC 109709</strain>
    </source>
</reference>
<dbReference type="EMBL" id="BSXT01001676">
    <property type="protein sequence ID" value="GMF44444.1"/>
    <property type="molecule type" value="Genomic_DNA"/>
</dbReference>
<evidence type="ECO:0000313" key="1">
    <source>
        <dbReference type="EMBL" id="GMF44444.1"/>
    </source>
</evidence>
<name>A0A9W6XRT4_9STRA</name>
<evidence type="ECO:0000313" key="2">
    <source>
        <dbReference type="Proteomes" id="UP001165121"/>
    </source>
</evidence>
<comment type="caution">
    <text evidence="1">The sequence shown here is derived from an EMBL/GenBank/DDBJ whole genome shotgun (WGS) entry which is preliminary data.</text>
</comment>
<proteinExistence type="predicted"/>
<keyword evidence="2" id="KW-1185">Reference proteome</keyword>
<accession>A0A9W6XRT4</accession>